<keyword evidence="2" id="KW-1185">Reference proteome</keyword>
<dbReference type="Proteomes" id="UP000785679">
    <property type="component" value="Unassembled WGS sequence"/>
</dbReference>
<protein>
    <submittedName>
        <fullName evidence="1">Uncharacterized protein</fullName>
    </submittedName>
</protein>
<sequence length="325" mass="37132">MISLIRDAELTKNLIGDWLGLMESMLPEIGQIQLPFLPVQHEEDEEVKREARDIWTTIKSLFISFFSNIKDTFFGGAEISRYNNISGQLMICKASLDMKKNLLSQTERNLLNFFASVFELLKIGKFMTEDENMPAFPNPQEIIKFLKKGIDKIKQLQNLVTGMRGVLKDDIQAITIKHAREELQQVEILKYADKFKNFAKGLFHFFPKQDQKCAFLKFLQESALSSDLISQLVRAAQYNFTDEELANIASFRIMSHCEDPASYEDILRGLGVTEAGIEAIKNVIAARGEAMREALYLREQQPPIQENQENALEAEDQQAGQQVQL</sequence>
<comment type="caution">
    <text evidence="1">The sequence shown here is derived from an EMBL/GenBank/DDBJ whole genome shotgun (WGS) entry which is preliminary data.</text>
</comment>
<name>A0A8J8T1M7_HALGN</name>
<accession>A0A8J8T1M7</accession>
<gene>
    <name evidence="1" type="ORF">FGO68_gene7237</name>
</gene>
<evidence type="ECO:0000313" key="1">
    <source>
        <dbReference type="EMBL" id="TNV78917.1"/>
    </source>
</evidence>
<proteinExistence type="predicted"/>
<reference evidence="1" key="1">
    <citation type="submission" date="2019-06" db="EMBL/GenBank/DDBJ databases">
        <authorList>
            <person name="Zheng W."/>
        </authorList>
    </citation>
    <scope>NUCLEOTIDE SEQUENCE</scope>
    <source>
        <strain evidence="1">QDHG01</strain>
    </source>
</reference>
<dbReference type="EMBL" id="RRYP01009652">
    <property type="protein sequence ID" value="TNV78917.1"/>
    <property type="molecule type" value="Genomic_DNA"/>
</dbReference>
<evidence type="ECO:0000313" key="2">
    <source>
        <dbReference type="Proteomes" id="UP000785679"/>
    </source>
</evidence>
<dbReference type="AlphaFoldDB" id="A0A8J8T1M7"/>
<organism evidence="1 2">
    <name type="scientific">Halteria grandinella</name>
    <dbReference type="NCBI Taxonomy" id="5974"/>
    <lineage>
        <taxon>Eukaryota</taxon>
        <taxon>Sar</taxon>
        <taxon>Alveolata</taxon>
        <taxon>Ciliophora</taxon>
        <taxon>Intramacronucleata</taxon>
        <taxon>Spirotrichea</taxon>
        <taxon>Stichotrichia</taxon>
        <taxon>Sporadotrichida</taxon>
        <taxon>Halteriidae</taxon>
        <taxon>Halteria</taxon>
    </lineage>
</organism>